<dbReference type="PANTHER" id="PTHR24057">
    <property type="entry name" value="GLYCOGEN SYNTHASE KINASE-3 ALPHA"/>
    <property type="match status" value="1"/>
</dbReference>
<keyword evidence="5" id="KW-0418">Kinase</keyword>
<feature type="compositionally biased region" description="Polar residues" evidence="7">
    <location>
        <begin position="832"/>
        <end position="846"/>
    </location>
</feature>
<keyword evidence="6" id="KW-0067">ATP-binding</keyword>
<evidence type="ECO:0000256" key="5">
    <source>
        <dbReference type="ARBA" id="ARBA00022777"/>
    </source>
</evidence>
<dbReference type="GO" id="GO:0030154">
    <property type="term" value="P:cell differentiation"/>
    <property type="evidence" value="ECO:0007669"/>
    <property type="project" value="TreeGrafter"/>
</dbReference>
<dbReference type="GO" id="GO:0007165">
    <property type="term" value="P:signal transduction"/>
    <property type="evidence" value="ECO:0007669"/>
    <property type="project" value="TreeGrafter"/>
</dbReference>
<dbReference type="Gene3D" id="3.30.200.20">
    <property type="entry name" value="Phosphorylase Kinase, domain 1"/>
    <property type="match status" value="1"/>
</dbReference>
<dbReference type="GO" id="GO:0005829">
    <property type="term" value="C:cytosol"/>
    <property type="evidence" value="ECO:0007669"/>
    <property type="project" value="TreeGrafter"/>
</dbReference>
<dbReference type="VEuPathDB" id="VectorBase:ASTE003952"/>
<feature type="compositionally biased region" description="Low complexity" evidence="7">
    <location>
        <begin position="751"/>
        <end position="762"/>
    </location>
</feature>
<feature type="region of interest" description="Disordered" evidence="7">
    <location>
        <begin position="748"/>
        <end position="846"/>
    </location>
</feature>
<feature type="compositionally biased region" description="Gly residues" evidence="7">
    <location>
        <begin position="763"/>
        <end position="792"/>
    </location>
</feature>
<dbReference type="GO" id="GO:0005634">
    <property type="term" value="C:nucleus"/>
    <property type="evidence" value="ECO:0007669"/>
    <property type="project" value="TreeGrafter"/>
</dbReference>
<dbReference type="GO" id="GO:0004674">
    <property type="term" value="F:protein serine/threonine kinase activity"/>
    <property type="evidence" value="ECO:0007669"/>
    <property type="project" value="UniProtKB-KW"/>
</dbReference>
<dbReference type="InterPro" id="IPR011009">
    <property type="entry name" value="Kinase-like_dom_sf"/>
</dbReference>
<dbReference type="GO" id="GO:0090090">
    <property type="term" value="P:negative regulation of canonical Wnt signaling pathway"/>
    <property type="evidence" value="ECO:0007669"/>
    <property type="project" value="TreeGrafter"/>
</dbReference>
<dbReference type="Pfam" id="PF00069">
    <property type="entry name" value="Pkinase"/>
    <property type="match status" value="1"/>
</dbReference>
<dbReference type="PANTHER" id="PTHR24057:SF0">
    <property type="entry name" value="PROTEIN KINASE SHAGGY-RELATED"/>
    <property type="match status" value="1"/>
</dbReference>
<proteinExistence type="inferred from homology"/>
<dbReference type="InterPro" id="IPR008271">
    <property type="entry name" value="Ser/Thr_kinase_AS"/>
</dbReference>
<dbReference type="STRING" id="30069.A0A182Y8X7"/>
<dbReference type="VEuPathDB" id="VectorBase:ASTEI04913"/>
<dbReference type="InterPro" id="IPR000719">
    <property type="entry name" value="Prot_kinase_dom"/>
</dbReference>
<organism evidence="8 9">
    <name type="scientific">Anopheles stephensi</name>
    <name type="common">Indo-Pakistan malaria mosquito</name>
    <dbReference type="NCBI Taxonomy" id="30069"/>
    <lineage>
        <taxon>Eukaryota</taxon>
        <taxon>Metazoa</taxon>
        <taxon>Ecdysozoa</taxon>
        <taxon>Arthropoda</taxon>
        <taxon>Hexapoda</taxon>
        <taxon>Insecta</taxon>
        <taxon>Pterygota</taxon>
        <taxon>Neoptera</taxon>
        <taxon>Endopterygota</taxon>
        <taxon>Diptera</taxon>
        <taxon>Nematocera</taxon>
        <taxon>Culicoidea</taxon>
        <taxon>Culicidae</taxon>
        <taxon>Anophelinae</taxon>
        <taxon>Anopheles</taxon>
    </lineage>
</organism>
<evidence type="ECO:0000313" key="8">
    <source>
        <dbReference type="EnsemblMetazoa" id="ASTEI04913-PA"/>
    </source>
</evidence>
<dbReference type="PROSITE" id="PS00107">
    <property type="entry name" value="PROTEIN_KINASE_ATP"/>
    <property type="match status" value="1"/>
</dbReference>
<dbReference type="GO" id="GO:0032436">
    <property type="term" value="P:positive regulation of proteasomal ubiquitin-dependent protein catabolic process"/>
    <property type="evidence" value="ECO:0007669"/>
    <property type="project" value="TreeGrafter"/>
</dbReference>
<evidence type="ECO:0000256" key="6">
    <source>
        <dbReference type="ARBA" id="ARBA00022840"/>
    </source>
</evidence>
<reference evidence="9" key="1">
    <citation type="journal article" date="2014" name="Genome Biol.">
        <title>Genome analysis of a major urban malaria vector mosquito, Anopheles stephensi.</title>
        <authorList>
            <person name="Jiang X."/>
            <person name="Peery A."/>
            <person name="Hall A.B."/>
            <person name="Sharma A."/>
            <person name="Chen X.G."/>
            <person name="Waterhouse R.M."/>
            <person name="Komissarov A."/>
            <person name="Riehle M.M."/>
            <person name="Shouche Y."/>
            <person name="Sharakhova M.V."/>
            <person name="Lawson D."/>
            <person name="Pakpour N."/>
            <person name="Arensburger P."/>
            <person name="Davidson V.L."/>
            <person name="Eiglmeier K."/>
            <person name="Emrich S."/>
            <person name="George P."/>
            <person name="Kennedy R.C."/>
            <person name="Mane S.P."/>
            <person name="Maslen G."/>
            <person name="Oringanje C."/>
            <person name="Qi Y."/>
            <person name="Settlage R."/>
            <person name="Tojo M."/>
            <person name="Tubio J.M."/>
            <person name="Unger M.F."/>
            <person name="Wang B."/>
            <person name="Vernick K.D."/>
            <person name="Ribeiro J.M."/>
            <person name="James A.A."/>
            <person name="Michel K."/>
            <person name="Riehle M.A."/>
            <person name="Luckhart S."/>
            <person name="Sharakhov I.V."/>
            <person name="Tu Z."/>
        </authorList>
    </citation>
    <scope>NUCLEOTIDE SEQUENCE [LARGE SCALE GENOMIC DNA]</scope>
    <source>
        <strain evidence="9">Indian</strain>
    </source>
</reference>
<dbReference type="Proteomes" id="UP000076408">
    <property type="component" value="Unassembled WGS sequence"/>
</dbReference>
<dbReference type="Gene3D" id="1.10.510.10">
    <property type="entry name" value="Transferase(Phosphotransferase) domain 1"/>
    <property type="match status" value="1"/>
</dbReference>
<dbReference type="InterPro" id="IPR050591">
    <property type="entry name" value="GSK-3"/>
</dbReference>
<evidence type="ECO:0000256" key="7">
    <source>
        <dbReference type="SAM" id="MobiDB-lite"/>
    </source>
</evidence>
<protein>
    <submittedName>
        <fullName evidence="8">Uncharacterized protein</fullName>
    </submittedName>
</protein>
<dbReference type="VEuPathDB" id="VectorBase:ASTE009108"/>
<accession>A0A182Y8X7</accession>
<dbReference type="GO" id="GO:0007276">
    <property type="term" value="P:gamete generation"/>
    <property type="evidence" value="ECO:0007669"/>
    <property type="project" value="UniProtKB-ARBA"/>
</dbReference>
<dbReference type="OMA" id="RIACVHR"/>
<evidence type="ECO:0000313" key="9">
    <source>
        <dbReference type="Proteomes" id="UP000076408"/>
    </source>
</evidence>
<name>A0A182Y8X7_ANOST</name>
<keyword evidence="3" id="KW-0808">Transferase</keyword>
<feature type="compositionally biased region" description="Basic and acidic residues" evidence="7">
    <location>
        <begin position="140"/>
        <end position="151"/>
    </location>
</feature>
<dbReference type="CDD" id="cd14137">
    <property type="entry name" value="STKc_GSK3"/>
    <property type="match status" value="1"/>
</dbReference>
<dbReference type="GO" id="GO:0005524">
    <property type="term" value="F:ATP binding"/>
    <property type="evidence" value="ECO:0007669"/>
    <property type="project" value="UniProtKB-UniRule"/>
</dbReference>
<dbReference type="AlphaFoldDB" id="A0A182Y8X7"/>
<keyword evidence="9" id="KW-1185">Reference proteome</keyword>
<feature type="compositionally biased region" description="Gly residues" evidence="7">
    <location>
        <begin position="811"/>
        <end position="820"/>
    </location>
</feature>
<dbReference type="FunFam" id="1.10.510.10:FF:000055">
    <property type="entry name" value="Glycogen synthase kinase-3 beta"/>
    <property type="match status" value="1"/>
</dbReference>
<reference evidence="8" key="2">
    <citation type="submission" date="2020-05" db="UniProtKB">
        <authorList>
            <consortium name="EnsemblMetazoa"/>
        </authorList>
    </citation>
    <scope>IDENTIFICATION</scope>
    <source>
        <strain evidence="8">Indian</strain>
    </source>
</reference>
<dbReference type="GO" id="GO:0030424">
    <property type="term" value="C:axon"/>
    <property type="evidence" value="ECO:0007669"/>
    <property type="project" value="TreeGrafter"/>
</dbReference>
<dbReference type="GO" id="GO:0070507">
    <property type="term" value="P:regulation of microtubule cytoskeleton organization"/>
    <property type="evidence" value="ECO:0007669"/>
    <property type="project" value="TreeGrafter"/>
</dbReference>
<evidence type="ECO:0000256" key="2">
    <source>
        <dbReference type="ARBA" id="ARBA00022527"/>
    </source>
</evidence>
<dbReference type="InterPro" id="IPR017441">
    <property type="entry name" value="Protein_kinase_ATP_BS"/>
</dbReference>
<dbReference type="PROSITE" id="PS50011">
    <property type="entry name" value="PROTEIN_KINASE_DOM"/>
    <property type="match status" value="1"/>
</dbReference>
<keyword evidence="2" id="KW-0723">Serine/threonine-protein kinase</keyword>
<dbReference type="FunFam" id="3.30.200.20:FF:000009">
    <property type="entry name" value="Glycogen synthase kinase-3 beta"/>
    <property type="match status" value="1"/>
</dbReference>
<feature type="compositionally biased region" description="Basic and acidic residues" evidence="7">
    <location>
        <begin position="182"/>
        <end position="193"/>
    </location>
</feature>
<dbReference type="VEuPathDB" id="VectorBase:ASTEI20_031400"/>
<dbReference type="SMART" id="SM00220">
    <property type="entry name" value="S_TKc"/>
    <property type="match status" value="1"/>
</dbReference>
<dbReference type="SUPFAM" id="SSF56112">
    <property type="entry name" value="Protein kinase-like (PK-like)"/>
    <property type="match status" value="1"/>
</dbReference>
<keyword evidence="4" id="KW-0547">Nucleotide-binding</keyword>
<dbReference type="EnsemblMetazoa" id="ASTEI04913-RA">
    <property type="protein sequence ID" value="ASTEI04913-PA"/>
    <property type="gene ID" value="ASTEI04913"/>
</dbReference>
<dbReference type="InterPro" id="IPR039192">
    <property type="entry name" value="STKc_GSK3"/>
</dbReference>
<feature type="compositionally biased region" description="Basic and acidic residues" evidence="7">
    <location>
        <begin position="115"/>
        <end position="129"/>
    </location>
</feature>
<feature type="region of interest" description="Disordered" evidence="7">
    <location>
        <begin position="87"/>
        <end position="272"/>
    </location>
</feature>
<dbReference type="VEuPathDB" id="VectorBase:ASTE003953"/>
<feature type="compositionally biased region" description="Acidic residues" evidence="7">
    <location>
        <begin position="218"/>
        <end position="236"/>
    </location>
</feature>
<comment type="similarity">
    <text evidence="1">Belongs to the protein kinase superfamily. CMGC Ser/Thr protein kinase family. GSK-3 subfamily.</text>
</comment>
<evidence type="ECO:0000256" key="1">
    <source>
        <dbReference type="ARBA" id="ARBA00005527"/>
    </source>
</evidence>
<dbReference type="PROSITE" id="PS00108">
    <property type="entry name" value="PROTEIN_KINASE_ST"/>
    <property type="match status" value="1"/>
</dbReference>
<evidence type="ECO:0000256" key="3">
    <source>
        <dbReference type="ARBA" id="ARBA00022679"/>
    </source>
</evidence>
<sequence>MAAVASTVQEMNDSVSGGMVGTAKSSSTATVPIITLPGVFRRRIENLKHNSECENDEQRHNQTLPSFADAKMAASDSGVFLSMQDIDRDPPGSGTGSIIGMSRLMSNGGGSSGARSKEPTPRLDRDRCTTLEANNIGGKAAERELQRKVVQEEEDEPRDGNDNGVDNDDEEEVGITMRLGKKKPELRLMKDRTCQSLPDVNSPRPKALPKVVTACDSTDTDGFGEADDDDEDDNESDVNQLSAPVRPSDTGGTSAMAPIVEQPTGSGSSGEEDTVTAATATVILPAPSNPLVGPQLPAPGPPPLDPNVLQVFAIDPKLINKYDGLEQTLYYIDENGSPKIREKYALQRQLAEEKRQRKQQKKLERAAKYGGSLDGEPPVQCSCFSFSRLSRKLKEMCKDGSKVTTVVATPGQGPDRPQEVSYTDTKIIGNGSFGVVFQAKLCDTGELVAIKKVLQDKRFKNRELQIMRRLEHCNIVKLKYFFYSSGEKKDEVYLNLVLEYIPETVYKVARHYAKNKLTIPINYIRIYMYQLFRSLAYIHSLGICHRDIKPQNLLLNPETAVLKLCDFGSAKQLLDGEPNVSYICSRYYRAPELIFGAINYTTKIDVWSAGCVLAELLLGQPIFPGDSGVDQLVEIIKVLGTPTREQIKEMNPNYTEFKFPQIKSHPWQKVFRTRTPPEAIALVSRLLEYTPGTRITPMQACAHPFFNELREGSKYLPNGREFPPLFNFTEQELAIQPSLNLILRPRNQNEAASKAGQSSSGSMEGGSGSSGNGGAGVGSSSGSGVGGSGVGAGASSTSDPTNLAQQSCSGAAGGASGSGVGSDDMTAASGGDASTCQPTAATSSMG</sequence>
<evidence type="ECO:0000256" key="4">
    <source>
        <dbReference type="ARBA" id="ARBA00022741"/>
    </source>
</evidence>